<reference evidence="1 2" key="2">
    <citation type="submission" date="2013-11" db="EMBL/GenBank/DDBJ databases">
        <title>The Genome Sequence of Phytophthora parasitica INRA-310.</title>
        <authorList>
            <consortium name="The Broad Institute Genomics Platform"/>
            <person name="Russ C."/>
            <person name="Tyler B."/>
            <person name="Panabieres F."/>
            <person name="Shan W."/>
            <person name="Tripathy S."/>
            <person name="Grunwald N."/>
            <person name="Machado M."/>
            <person name="Johnson C.S."/>
            <person name="Arredondo F."/>
            <person name="Hong C."/>
            <person name="Coffey M."/>
            <person name="Young S.K."/>
            <person name="Zeng Q."/>
            <person name="Gargeya S."/>
            <person name="Fitzgerald M."/>
            <person name="Abouelleil A."/>
            <person name="Alvarado L."/>
            <person name="Chapman S.B."/>
            <person name="Gainer-Dewar J."/>
            <person name="Goldberg J."/>
            <person name="Griggs A."/>
            <person name="Gujja S."/>
            <person name="Hansen M."/>
            <person name="Howarth C."/>
            <person name="Imamovic A."/>
            <person name="Ireland A."/>
            <person name="Larimer J."/>
            <person name="McCowan C."/>
            <person name="Murphy C."/>
            <person name="Pearson M."/>
            <person name="Poon T.W."/>
            <person name="Priest M."/>
            <person name="Roberts A."/>
            <person name="Saif S."/>
            <person name="Shea T."/>
            <person name="Sykes S."/>
            <person name="Wortman J."/>
            <person name="Nusbaum C."/>
            <person name="Birren B."/>
        </authorList>
    </citation>
    <scope>NUCLEOTIDE SEQUENCE [LARGE SCALE GENOMIC DNA]</scope>
    <source>
        <strain evidence="1 2">INRA-310</strain>
    </source>
</reference>
<dbReference type="EMBL" id="KI669562">
    <property type="protein sequence ID" value="ETN22216.1"/>
    <property type="molecule type" value="Genomic_DNA"/>
</dbReference>
<dbReference type="RefSeq" id="XP_008891496.1">
    <property type="nucleotide sequence ID" value="XM_008893248.1"/>
</dbReference>
<proteinExistence type="predicted"/>
<reference evidence="2" key="1">
    <citation type="submission" date="2011-12" db="EMBL/GenBank/DDBJ databases">
        <authorList>
            <consortium name="The Broad Institute Genome Sequencing Platform"/>
            <person name="Russ C."/>
            <person name="Tyler B."/>
            <person name="Panabieres F."/>
            <person name="Shan W."/>
            <person name="Tripathy S."/>
            <person name="Grunwald N."/>
            <person name="Machado M."/>
            <person name="Young S.K."/>
            <person name="Zeng Q."/>
            <person name="Gargeya S."/>
            <person name="Fitzgerald M."/>
            <person name="Haas B."/>
            <person name="Abouelleil A."/>
            <person name="Alvarado L."/>
            <person name="Arachchi H.M."/>
            <person name="Berlin A."/>
            <person name="Chapman S.B."/>
            <person name="Gearin G."/>
            <person name="Goldberg J."/>
            <person name="Griggs A."/>
            <person name="Gujja S."/>
            <person name="Hansen M."/>
            <person name="Heiman D."/>
            <person name="Howarth C."/>
            <person name="Larimer J."/>
            <person name="Lui A."/>
            <person name="MacDonald P.J.P."/>
            <person name="McCowen C."/>
            <person name="Montmayeur A."/>
            <person name="Murphy C."/>
            <person name="Neiman D."/>
            <person name="Pearson M."/>
            <person name="Priest M."/>
            <person name="Roberts A."/>
            <person name="Saif S."/>
            <person name="Shea T."/>
            <person name="Sisk P."/>
            <person name="Stolte C."/>
            <person name="Sykes S."/>
            <person name="Wortman J."/>
            <person name="Nusbaum C."/>
            <person name="Birren B."/>
        </authorList>
    </citation>
    <scope>NUCLEOTIDE SEQUENCE [LARGE SCALE GENOMIC DNA]</scope>
    <source>
        <strain evidence="2">INRA-310</strain>
    </source>
</reference>
<gene>
    <name evidence="1" type="ORF">PPTG_02219</name>
</gene>
<dbReference type="Proteomes" id="UP000018817">
    <property type="component" value="Unassembled WGS sequence"/>
</dbReference>
<name>W2RAE6_PHYN3</name>
<dbReference type="OMA" id="MPLSEGM"/>
<dbReference type="AlphaFoldDB" id="W2RAE6"/>
<sequence length="203" mass="23605">MSTTRNSDLCRFFFAVDTDHYFVCNYCSARRKQLPSSGYANMISHLKDKHPGYVQDYTSHQSRQAGLLRTFGFVNPTASNMYRWIEWVVTRNMPLSEVDDPLTRGMSKLQPVCSKMPKRYMTLLVAAVEAKITAEMSGQYGYMYDASTFYLENYVALYAVYWYDDQMRQVLLAIAPMEEGDLTAPSSRKSARFSTYQSRRWHF</sequence>
<evidence type="ECO:0000313" key="2">
    <source>
        <dbReference type="Proteomes" id="UP000018817"/>
    </source>
</evidence>
<evidence type="ECO:0000313" key="1">
    <source>
        <dbReference type="EMBL" id="ETN22216.1"/>
    </source>
</evidence>
<evidence type="ECO:0008006" key="3">
    <source>
        <dbReference type="Google" id="ProtNLM"/>
    </source>
</evidence>
<dbReference type="PANTHER" id="PTHR40866:SF1">
    <property type="entry name" value="BED-TYPE DOMAIN-CONTAINING PROTEIN"/>
    <property type="match status" value="1"/>
</dbReference>
<accession>W2RAE6</accession>
<dbReference type="PANTHER" id="PTHR40866">
    <property type="entry name" value="BED-TYPE DOMAIN-CONTAINING PROTEIN"/>
    <property type="match status" value="1"/>
</dbReference>
<organism evidence="1 2">
    <name type="scientific">Phytophthora nicotianae (strain INRA-310)</name>
    <name type="common">Phytophthora parasitica</name>
    <dbReference type="NCBI Taxonomy" id="761204"/>
    <lineage>
        <taxon>Eukaryota</taxon>
        <taxon>Sar</taxon>
        <taxon>Stramenopiles</taxon>
        <taxon>Oomycota</taxon>
        <taxon>Peronosporomycetes</taxon>
        <taxon>Peronosporales</taxon>
        <taxon>Peronosporaceae</taxon>
        <taxon>Phytophthora</taxon>
    </lineage>
</organism>
<protein>
    <recommendedName>
        <fullName evidence="3">BED-type domain-containing protein</fullName>
    </recommendedName>
</protein>
<dbReference type="GeneID" id="20172465"/>
<dbReference type="OrthoDB" id="91831at2759"/>
<dbReference type="VEuPathDB" id="FungiDB:PPTG_02219"/>